<reference evidence="3" key="1">
    <citation type="journal article" date="2019" name="Int. J. Syst. Evol. Microbiol.">
        <title>The Global Catalogue of Microorganisms (GCM) 10K type strain sequencing project: providing services to taxonomists for standard genome sequencing and annotation.</title>
        <authorList>
            <consortium name="The Broad Institute Genomics Platform"/>
            <consortium name="The Broad Institute Genome Sequencing Center for Infectious Disease"/>
            <person name="Wu L."/>
            <person name="Ma J."/>
        </authorList>
    </citation>
    <scope>NUCLEOTIDE SEQUENCE [LARGE SCALE GENOMIC DNA]</scope>
    <source>
        <strain evidence="3">CGMCC 1.3685</strain>
    </source>
</reference>
<dbReference type="InterPro" id="IPR017946">
    <property type="entry name" value="PLC-like_Pdiesterase_TIM-brl"/>
</dbReference>
<sequence>MTYAFTHRGIRFGDEENTLIAFQRAWDLGITHLETDVRASKDGTVYAFHDETLDRVTDAQGPLHERTDEELATVRAGGQPLCTLRELLRSFPNAVLNIDVKDERVIAPLAKLIEELGCHQQIALASFDSSRSAAVQHLISAPVRRSPGMRQMALIWLCATLFARIPHSLAQGFWAVQVPLKYGVLPVVTLRFIKAVQRAGLQVHVWVIDDEPTMRALIEKKVDAIMSDDAELLLQVLG</sequence>
<dbReference type="PANTHER" id="PTHR43805:SF1">
    <property type="entry name" value="GP-PDE DOMAIN-CONTAINING PROTEIN"/>
    <property type="match status" value="1"/>
</dbReference>
<name>A0ABQ2DCK4_9MICC</name>
<organism evidence="2 3">
    <name type="scientific">Glutamicibacter ardleyensis</name>
    <dbReference type="NCBI Taxonomy" id="225894"/>
    <lineage>
        <taxon>Bacteria</taxon>
        <taxon>Bacillati</taxon>
        <taxon>Actinomycetota</taxon>
        <taxon>Actinomycetes</taxon>
        <taxon>Micrococcales</taxon>
        <taxon>Micrococcaceae</taxon>
        <taxon>Glutamicibacter</taxon>
    </lineage>
</organism>
<dbReference type="PANTHER" id="PTHR43805">
    <property type="entry name" value="GLYCEROPHOSPHORYL DIESTER PHOSPHODIESTERASE"/>
    <property type="match status" value="1"/>
</dbReference>
<gene>
    <name evidence="2" type="ORF">GCM10007173_08750</name>
</gene>
<dbReference type="RefSeq" id="WP_096257253.1">
    <property type="nucleotide sequence ID" value="NZ_BMKX01000001.1"/>
</dbReference>
<dbReference type="Proteomes" id="UP000606115">
    <property type="component" value="Unassembled WGS sequence"/>
</dbReference>
<keyword evidence="3" id="KW-1185">Reference proteome</keyword>
<dbReference type="InterPro" id="IPR030395">
    <property type="entry name" value="GP_PDE_dom"/>
</dbReference>
<evidence type="ECO:0000259" key="1">
    <source>
        <dbReference type="PROSITE" id="PS51704"/>
    </source>
</evidence>
<proteinExistence type="predicted"/>
<dbReference type="GeneID" id="303303266"/>
<evidence type="ECO:0000313" key="2">
    <source>
        <dbReference type="EMBL" id="GGJ52379.1"/>
    </source>
</evidence>
<dbReference type="SUPFAM" id="SSF51695">
    <property type="entry name" value="PLC-like phosphodiesterases"/>
    <property type="match status" value="1"/>
</dbReference>
<evidence type="ECO:0000313" key="3">
    <source>
        <dbReference type="Proteomes" id="UP000606115"/>
    </source>
</evidence>
<protein>
    <submittedName>
        <fullName evidence="2">Glycerophosphoryl diester phosphodiesterase</fullName>
    </submittedName>
</protein>
<accession>A0ABQ2DCK4</accession>
<comment type="caution">
    <text evidence="2">The sequence shown here is derived from an EMBL/GenBank/DDBJ whole genome shotgun (WGS) entry which is preliminary data.</text>
</comment>
<dbReference type="Pfam" id="PF03009">
    <property type="entry name" value="GDPD"/>
    <property type="match status" value="1"/>
</dbReference>
<dbReference type="PROSITE" id="PS51704">
    <property type="entry name" value="GP_PDE"/>
    <property type="match status" value="1"/>
</dbReference>
<feature type="domain" description="GP-PDE" evidence="1">
    <location>
        <begin position="2"/>
        <end position="237"/>
    </location>
</feature>
<dbReference type="Gene3D" id="3.20.20.190">
    <property type="entry name" value="Phosphatidylinositol (PI) phosphodiesterase"/>
    <property type="match status" value="1"/>
</dbReference>
<dbReference type="EMBL" id="BMKX01000001">
    <property type="protein sequence ID" value="GGJ52379.1"/>
    <property type="molecule type" value="Genomic_DNA"/>
</dbReference>